<dbReference type="GO" id="GO:0051015">
    <property type="term" value="F:actin filament binding"/>
    <property type="evidence" value="ECO:0007669"/>
    <property type="project" value="TreeGrafter"/>
</dbReference>
<dbReference type="FunCoup" id="B4JVF1">
    <property type="interactions" value="8"/>
</dbReference>
<organism evidence="4">
    <name type="scientific">Drosophila grimshawi</name>
    <name type="common">Hawaiian fruit fly</name>
    <name type="synonym">Idiomyia grimshawi</name>
    <dbReference type="NCBI Taxonomy" id="7222"/>
    <lineage>
        <taxon>Eukaryota</taxon>
        <taxon>Metazoa</taxon>
        <taxon>Ecdysozoa</taxon>
        <taxon>Arthropoda</taxon>
        <taxon>Hexapoda</taxon>
        <taxon>Insecta</taxon>
        <taxon>Pterygota</taxon>
        <taxon>Neoptera</taxon>
        <taxon>Endopterygota</taxon>
        <taxon>Diptera</taxon>
        <taxon>Brachycera</taxon>
        <taxon>Muscomorpha</taxon>
        <taxon>Ephydroidea</taxon>
        <taxon>Drosophilidae</taxon>
        <taxon>Drosophila</taxon>
        <taxon>Hawaiian Drosophila</taxon>
    </lineage>
</organism>
<comment type="subcellular location">
    <subcellularLocation>
        <location evidence="1">Cytoplasm</location>
    </subcellularLocation>
</comment>
<dbReference type="GO" id="GO:0032154">
    <property type="term" value="C:cleavage furrow"/>
    <property type="evidence" value="ECO:0007669"/>
    <property type="project" value="EnsemblMetazoa"/>
</dbReference>
<dbReference type="OMA" id="FTCFLDF"/>
<evidence type="ECO:0000313" key="4">
    <source>
        <dbReference type="Proteomes" id="UP000001070"/>
    </source>
</evidence>
<dbReference type="eggNOG" id="ENOG502SBC0">
    <property type="taxonomic scope" value="Eukaryota"/>
</dbReference>
<dbReference type="GO" id="GO:0016477">
    <property type="term" value="P:cell migration"/>
    <property type="evidence" value="ECO:0007669"/>
    <property type="project" value="TreeGrafter"/>
</dbReference>
<dbReference type="Pfam" id="PF05482">
    <property type="entry name" value="Serendipity_A"/>
    <property type="match status" value="1"/>
</dbReference>
<dbReference type="GO" id="GO:0098609">
    <property type="term" value="P:cell-cell adhesion"/>
    <property type="evidence" value="ECO:0007669"/>
    <property type="project" value="TreeGrafter"/>
</dbReference>
<dbReference type="PhylomeDB" id="B4JVF1"/>
<evidence type="ECO:0000256" key="2">
    <source>
        <dbReference type="ARBA" id="ARBA00022490"/>
    </source>
</evidence>
<keyword evidence="4" id="KW-1185">Reference proteome</keyword>
<evidence type="ECO:0000256" key="1">
    <source>
        <dbReference type="ARBA" id="ARBA00004496"/>
    </source>
</evidence>
<dbReference type="GO" id="GO:0007349">
    <property type="term" value="P:cellularization"/>
    <property type="evidence" value="ECO:0007669"/>
    <property type="project" value="EnsemblMetazoa"/>
</dbReference>
<evidence type="ECO:0000313" key="3">
    <source>
        <dbReference type="EMBL" id="EDV98419.1"/>
    </source>
</evidence>
<keyword evidence="2" id="KW-0963">Cytoplasm</keyword>
<reference evidence="3 4" key="1">
    <citation type="journal article" date="2007" name="Nature">
        <title>Evolution of genes and genomes on the Drosophila phylogeny.</title>
        <authorList>
            <consortium name="Drosophila 12 Genomes Consortium"/>
            <person name="Clark A.G."/>
            <person name="Eisen M.B."/>
            <person name="Smith D.R."/>
            <person name="Bergman C.M."/>
            <person name="Oliver B."/>
            <person name="Markow T.A."/>
            <person name="Kaufman T.C."/>
            <person name="Kellis M."/>
            <person name="Gelbart W."/>
            <person name="Iyer V.N."/>
            <person name="Pollard D.A."/>
            <person name="Sackton T.B."/>
            <person name="Larracuente A.M."/>
            <person name="Singh N.D."/>
            <person name="Abad J.P."/>
            <person name="Abt D.N."/>
            <person name="Adryan B."/>
            <person name="Aguade M."/>
            <person name="Akashi H."/>
            <person name="Anderson W.W."/>
            <person name="Aquadro C.F."/>
            <person name="Ardell D.H."/>
            <person name="Arguello R."/>
            <person name="Artieri C.G."/>
            <person name="Barbash D.A."/>
            <person name="Barker D."/>
            <person name="Barsanti P."/>
            <person name="Batterham P."/>
            <person name="Batzoglou S."/>
            <person name="Begun D."/>
            <person name="Bhutkar A."/>
            <person name="Blanco E."/>
            <person name="Bosak S.A."/>
            <person name="Bradley R.K."/>
            <person name="Brand A.D."/>
            <person name="Brent M.R."/>
            <person name="Brooks A.N."/>
            <person name="Brown R.H."/>
            <person name="Butlin R.K."/>
            <person name="Caggese C."/>
            <person name="Calvi B.R."/>
            <person name="Bernardo de Carvalho A."/>
            <person name="Caspi A."/>
            <person name="Castrezana S."/>
            <person name="Celniker S.E."/>
            <person name="Chang J.L."/>
            <person name="Chapple C."/>
            <person name="Chatterji S."/>
            <person name="Chinwalla A."/>
            <person name="Civetta A."/>
            <person name="Clifton S.W."/>
            <person name="Comeron J.M."/>
            <person name="Costello J.C."/>
            <person name="Coyne J.A."/>
            <person name="Daub J."/>
            <person name="David R.G."/>
            <person name="Delcher A.L."/>
            <person name="Delehaunty K."/>
            <person name="Do C.B."/>
            <person name="Ebling H."/>
            <person name="Edwards K."/>
            <person name="Eickbush T."/>
            <person name="Evans J.D."/>
            <person name="Filipski A."/>
            <person name="Findeiss S."/>
            <person name="Freyhult E."/>
            <person name="Fulton L."/>
            <person name="Fulton R."/>
            <person name="Garcia A.C."/>
            <person name="Gardiner A."/>
            <person name="Garfield D.A."/>
            <person name="Garvin B.E."/>
            <person name="Gibson G."/>
            <person name="Gilbert D."/>
            <person name="Gnerre S."/>
            <person name="Godfrey J."/>
            <person name="Good R."/>
            <person name="Gotea V."/>
            <person name="Gravely B."/>
            <person name="Greenberg A.J."/>
            <person name="Griffiths-Jones S."/>
            <person name="Gross S."/>
            <person name="Guigo R."/>
            <person name="Gustafson E.A."/>
            <person name="Haerty W."/>
            <person name="Hahn M.W."/>
            <person name="Halligan D.L."/>
            <person name="Halpern A.L."/>
            <person name="Halter G.M."/>
            <person name="Han M.V."/>
            <person name="Heger A."/>
            <person name="Hillier L."/>
            <person name="Hinrichs A.S."/>
            <person name="Holmes I."/>
            <person name="Hoskins R.A."/>
            <person name="Hubisz M.J."/>
            <person name="Hultmark D."/>
            <person name="Huntley M.A."/>
            <person name="Jaffe D.B."/>
            <person name="Jagadeeshan S."/>
            <person name="Jeck W.R."/>
            <person name="Johnson J."/>
            <person name="Jones C.D."/>
            <person name="Jordan W.C."/>
            <person name="Karpen G.H."/>
            <person name="Kataoka E."/>
            <person name="Keightley P.D."/>
            <person name="Kheradpour P."/>
            <person name="Kirkness E.F."/>
            <person name="Koerich L.B."/>
            <person name="Kristiansen K."/>
            <person name="Kudrna D."/>
            <person name="Kulathinal R.J."/>
            <person name="Kumar S."/>
            <person name="Kwok R."/>
            <person name="Lander E."/>
            <person name="Langley C.H."/>
            <person name="Lapoint R."/>
            <person name="Lazzaro B.P."/>
            <person name="Lee S.J."/>
            <person name="Levesque L."/>
            <person name="Li R."/>
            <person name="Lin C.F."/>
            <person name="Lin M.F."/>
            <person name="Lindblad-Toh K."/>
            <person name="Llopart A."/>
            <person name="Long M."/>
            <person name="Low L."/>
            <person name="Lozovsky E."/>
            <person name="Lu J."/>
            <person name="Luo M."/>
            <person name="Machado C.A."/>
            <person name="Makalowski W."/>
            <person name="Marzo M."/>
            <person name="Matsuda M."/>
            <person name="Matzkin L."/>
            <person name="McAllister B."/>
            <person name="McBride C.S."/>
            <person name="McKernan B."/>
            <person name="McKernan K."/>
            <person name="Mendez-Lago M."/>
            <person name="Minx P."/>
            <person name="Mollenhauer M.U."/>
            <person name="Montooth K."/>
            <person name="Mount S.M."/>
            <person name="Mu X."/>
            <person name="Myers E."/>
            <person name="Negre B."/>
            <person name="Newfeld S."/>
            <person name="Nielsen R."/>
            <person name="Noor M.A."/>
            <person name="O'Grady P."/>
            <person name="Pachter L."/>
            <person name="Papaceit M."/>
            <person name="Parisi M.J."/>
            <person name="Parisi M."/>
            <person name="Parts L."/>
            <person name="Pedersen J.S."/>
            <person name="Pesole G."/>
            <person name="Phillippy A.M."/>
            <person name="Ponting C.P."/>
            <person name="Pop M."/>
            <person name="Porcelli D."/>
            <person name="Powell J.R."/>
            <person name="Prohaska S."/>
            <person name="Pruitt K."/>
            <person name="Puig M."/>
            <person name="Quesneville H."/>
            <person name="Ram K.R."/>
            <person name="Rand D."/>
            <person name="Rasmussen M.D."/>
            <person name="Reed L.K."/>
            <person name="Reenan R."/>
            <person name="Reily A."/>
            <person name="Remington K.A."/>
            <person name="Rieger T.T."/>
            <person name="Ritchie M.G."/>
            <person name="Robin C."/>
            <person name="Rogers Y.H."/>
            <person name="Rohde C."/>
            <person name="Rozas J."/>
            <person name="Rubenfield M.J."/>
            <person name="Ruiz A."/>
            <person name="Russo S."/>
            <person name="Salzberg S.L."/>
            <person name="Sanchez-Gracia A."/>
            <person name="Saranga D.J."/>
            <person name="Sato H."/>
            <person name="Schaeffer S.W."/>
            <person name="Schatz M.C."/>
            <person name="Schlenke T."/>
            <person name="Schwartz R."/>
            <person name="Segarra C."/>
            <person name="Singh R.S."/>
            <person name="Sirot L."/>
            <person name="Sirota M."/>
            <person name="Sisneros N.B."/>
            <person name="Smith C.D."/>
            <person name="Smith T.F."/>
            <person name="Spieth J."/>
            <person name="Stage D.E."/>
            <person name="Stark A."/>
            <person name="Stephan W."/>
            <person name="Strausberg R.L."/>
            <person name="Strempel S."/>
            <person name="Sturgill D."/>
            <person name="Sutton G."/>
            <person name="Sutton G.G."/>
            <person name="Tao W."/>
            <person name="Teichmann S."/>
            <person name="Tobari Y.N."/>
            <person name="Tomimura Y."/>
            <person name="Tsolas J.M."/>
            <person name="Valente V.L."/>
            <person name="Venter E."/>
            <person name="Venter J.C."/>
            <person name="Vicario S."/>
            <person name="Vieira F.G."/>
            <person name="Vilella A.J."/>
            <person name="Villasante A."/>
            <person name="Walenz B."/>
            <person name="Wang J."/>
            <person name="Wasserman M."/>
            <person name="Watts T."/>
            <person name="Wilson D."/>
            <person name="Wilson R.K."/>
            <person name="Wing R.A."/>
            <person name="Wolfner M.F."/>
            <person name="Wong A."/>
            <person name="Wong G.K."/>
            <person name="Wu C.I."/>
            <person name="Wu G."/>
            <person name="Yamamoto D."/>
            <person name="Yang H.P."/>
            <person name="Yang S.P."/>
            <person name="Yorke J.A."/>
            <person name="Yoshida K."/>
            <person name="Zdobnov E."/>
            <person name="Zhang P."/>
            <person name="Zhang Y."/>
            <person name="Zimin A.V."/>
            <person name="Baldwin J."/>
            <person name="Abdouelleil A."/>
            <person name="Abdulkadir J."/>
            <person name="Abebe A."/>
            <person name="Abera B."/>
            <person name="Abreu J."/>
            <person name="Acer S.C."/>
            <person name="Aftuck L."/>
            <person name="Alexander A."/>
            <person name="An P."/>
            <person name="Anderson E."/>
            <person name="Anderson S."/>
            <person name="Arachi H."/>
            <person name="Azer M."/>
            <person name="Bachantsang P."/>
            <person name="Barry A."/>
            <person name="Bayul T."/>
            <person name="Berlin A."/>
            <person name="Bessette D."/>
            <person name="Bloom T."/>
            <person name="Blye J."/>
            <person name="Boguslavskiy L."/>
            <person name="Bonnet C."/>
            <person name="Boukhgalter B."/>
            <person name="Bourzgui I."/>
            <person name="Brown A."/>
            <person name="Cahill P."/>
            <person name="Channer S."/>
            <person name="Cheshatsang Y."/>
            <person name="Chuda L."/>
            <person name="Citroen M."/>
            <person name="Collymore A."/>
            <person name="Cooke P."/>
            <person name="Costello M."/>
            <person name="D'Aco K."/>
            <person name="Daza R."/>
            <person name="De Haan G."/>
            <person name="DeGray S."/>
            <person name="DeMaso C."/>
            <person name="Dhargay N."/>
            <person name="Dooley K."/>
            <person name="Dooley E."/>
            <person name="Doricent M."/>
            <person name="Dorje P."/>
            <person name="Dorjee K."/>
            <person name="Dupes A."/>
            <person name="Elong R."/>
            <person name="Falk J."/>
            <person name="Farina A."/>
            <person name="Faro S."/>
            <person name="Ferguson D."/>
            <person name="Fisher S."/>
            <person name="Foley C.D."/>
            <person name="Franke A."/>
            <person name="Friedrich D."/>
            <person name="Gadbois L."/>
            <person name="Gearin G."/>
            <person name="Gearin C.R."/>
            <person name="Giannoukos G."/>
            <person name="Goode T."/>
            <person name="Graham J."/>
            <person name="Grandbois E."/>
            <person name="Grewal S."/>
            <person name="Gyaltsen K."/>
            <person name="Hafez N."/>
            <person name="Hagos B."/>
            <person name="Hall J."/>
            <person name="Henson C."/>
            <person name="Hollinger A."/>
            <person name="Honan T."/>
            <person name="Huard M.D."/>
            <person name="Hughes L."/>
            <person name="Hurhula B."/>
            <person name="Husby M.E."/>
            <person name="Kamat A."/>
            <person name="Kanga B."/>
            <person name="Kashin S."/>
            <person name="Khazanovich D."/>
            <person name="Kisner P."/>
            <person name="Lance K."/>
            <person name="Lara M."/>
            <person name="Lee W."/>
            <person name="Lennon N."/>
            <person name="Letendre F."/>
            <person name="LeVine R."/>
            <person name="Lipovsky A."/>
            <person name="Liu X."/>
            <person name="Liu J."/>
            <person name="Liu S."/>
            <person name="Lokyitsang T."/>
            <person name="Lokyitsang Y."/>
            <person name="Lubonja R."/>
            <person name="Lui A."/>
            <person name="MacDonald P."/>
            <person name="Magnisalis V."/>
            <person name="Maru K."/>
            <person name="Matthews C."/>
            <person name="McCusker W."/>
            <person name="McDonough S."/>
            <person name="Mehta T."/>
            <person name="Meldrim J."/>
            <person name="Meneus L."/>
            <person name="Mihai O."/>
            <person name="Mihalev A."/>
            <person name="Mihova T."/>
            <person name="Mittelman R."/>
            <person name="Mlenga V."/>
            <person name="Montmayeur A."/>
            <person name="Mulrain L."/>
            <person name="Navidi A."/>
            <person name="Naylor J."/>
            <person name="Negash T."/>
            <person name="Nguyen T."/>
            <person name="Nguyen N."/>
            <person name="Nicol R."/>
            <person name="Norbu C."/>
            <person name="Norbu N."/>
            <person name="Novod N."/>
            <person name="O'Neill B."/>
            <person name="Osman S."/>
            <person name="Markiewicz E."/>
            <person name="Oyono O.L."/>
            <person name="Patti C."/>
            <person name="Phunkhang P."/>
            <person name="Pierre F."/>
            <person name="Priest M."/>
            <person name="Raghuraman S."/>
            <person name="Rege F."/>
            <person name="Reyes R."/>
            <person name="Rise C."/>
            <person name="Rogov P."/>
            <person name="Ross K."/>
            <person name="Ryan E."/>
            <person name="Settipalli S."/>
            <person name="Shea T."/>
            <person name="Sherpa N."/>
            <person name="Shi L."/>
            <person name="Shih D."/>
            <person name="Sparrow T."/>
            <person name="Spaulding J."/>
            <person name="Stalker J."/>
            <person name="Stange-Thomann N."/>
            <person name="Stavropoulos S."/>
            <person name="Stone C."/>
            <person name="Strader C."/>
            <person name="Tesfaye S."/>
            <person name="Thomson T."/>
            <person name="Thoulutsang Y."/>
            <person name="Thoulutsang D."/>
            <person name="Topham K."/>
            <person name="Topping I."/>
            <person name="Tsamla T."/>
            <person name="Vassiliev H."/>
            <person name="Vo A."/>
            <person name="Wangchuk T."/>
            <person name="Wangdi T."/>
            <person name="Weiand M."/>
            <person name="Wilkinson J."/>
            <person name="Wilson A."/>
            <person name="Yadav S."/>
            <person name="Young G."/>
            <person name="Yu Q."/>
            <person name="Zembek L."/>
            <person name="Zhong D."/>
            <person name="Zimmer A."/>
            <person name="Zwirko Z."/>
            <person name="Jaffe D.B."/>
            <person name="Alvarez P."/>
            <person name="Brockman W."/>
            <person name="Butler J."/>
            <person name="Chin C."/>
            <person name="Gnerre S."/>
            <person name="Grabherr M."/>
            <person name="Kleber M."/>
            <person name="Mauceli E."/>
            <person name="MacCallum I."/>
        </authorList>
    </citation>
    <scope>NUCLEOTIDE SEQUENCE [LARGE SCALE GENOMIC DNA]</scope>
    <source>
        <strain evidence="4">Tucson 15287-2541.00</strain>
    </source>
</reference>
<dbReference type="HOGENOM" id="CLU_030377_0_0_1"/>
<accession>B4JVF1</accession>
<dbReference type="GO" id="GO:0005912">
    <property type="term" value="C:adherens junction"/>
    <property type="evidence" value="ECO:0007669"/>
    <property type="project" value="TreeGrafter"/>
</dbReference>
<protein>
    <submittedName>
        <fullName evidence="3">GH22684</fullName>
    </submittedName>
</protein>
<dbReference type="EMBL" id="CH916375">
    <property type="protein sequence ID" value="EDV98419.1"/>
    <property type="molecule type" value="Genomic_DNA"/>
</dbReference>
<dbReference type="GO" id="GO:0008013">
    <property type="term" value="F:beta-catenin binding"/>
    <property type="evidence" value="ECO:0007669"/>
    <property type="project" value="TreeGrafter"/>
</dbReference>
<dbReference type="AlphaFoldDB" id="B4JVF1"/>
<dbReference type="GO" id="GO:0016342">
    <property type="term" value="C:catenin complex"/>
    <property type="evidence" value="ECO:0007669"/>
    <property type="project" value="TreeGrafter"/>
</dbReference>
<dbReference type="OrthoDB" id="6342160at2759"/>
<dbReference type="InterPro" id="IPR008837">
    <property type="entry name" value="Serendipity_A"/>
</dbReference>
<dbReference type="PANTHER" id="PTHR18914">
    <property type="entry name" value="ALPHA CATENIN"/>
    <property type="match status" value="1"/>
</dbReference>
<proteinExistence type="predicted"/>
<dbReference type="GO" id="GO:0005737">
    <property type="term" value="C:cytoplasm"/>
    <property type="evidence" value="ECO:0007669"/>
    <property type="project" value="UniProtKB-SubCell"/>
</dbReference>
<sequence length="564" mass="63658">MHSLKSQLESCLCLLDGGSNLNWLNVFCAEFLEFVNKLQKSINNQLEYDALEIICLCLTQIMICVRHLEYTIQTETASGSRIMASHHHFVDRIRVCLQRLCVALTPSAAAGTQNNATEGISYLKLLDSLLDSLAEFTIYNENRSLDSNTIDSPLEILNLSKQIKLQIDLLLGQTLSFANVALQQDKKALSALCQKVMRDCGAFQGECQLSPASLPRSSNISNQKLRAMTLEHALHQLEDYLNEALLRLVFTCLLDFQRISVDKIRNLLRCTRTEKSVATADDFIADFDVNLDRATQIGIFAIAFAPNLKIKTTVRSCLASFEYLDTSLIPSLHGNASDLHSELLEQHFNEEMSTFKTALHEIMDSRAFVGCYLHMLTTGIITAEKQFDKIQLEHLAQMGFYIVEHFQFSVNQKVLLQHENLQNFVRILRECKAILMCASQVQPDRILKRFKILRTILRKFHNSLAAAESKPAANEPHPHREETDICTEASYTPIQSLMASPSRSILYETQQSLRTNMFKRQTVVESIKLQHTIGSQTASLEISEILDQLTCLTSNFSGSLSGRK</sequence>
<dbReference type="InParanoid" id="B4JVF1"/>
<gene>
    <name evidence="3" type="primary">Dgri\GH22684</name>
    <name evidence="3" type="ORF">Dgri_GH22684</name>
</gene>
<dbReference type="PANTHER" id="PTHR18914:SF33">
    <property type="entry name" value="RE47911P-RELATED"/>
    <property type="match status" value="1"/>
</dbReference>
<dbReference type="SMR" id="B4JVF1"/>
<name>B4JVF1_DROGR</name>
<dbReference type="Proteomes" id="UP000001070">
    <property type="component" value="Unassembled WGS sequence"/>
</dbReference>